<proteinExistence type="predicted"/>
<evidence type="ECO:0000256" key="1">
    <source>
        <dbReference type="SAM" id="Phobius"/>
    </source>
</evidence>
<keyword evidence="2" id="KW-0732">Signal</keyword>
<protein>
    <recommendedName>
        <fullName evidence="5">Secreted protein</fullName>
    </recommendedName>
</protein>
<evidence type="ECO:0000313" key="4">
    <source>
        <dbReference type="Proteomes" id="UP000664096"/>
    </source>
</evidence>
<dbReference type="AlphaFoldDB" id="A0A939EDZ3"/>
<keyword evidence="1" id="KW-0812">Transmembrane</keyword>
<evidence type="ECO:0000313" key="3">
    <source>
        <dbReference type="EMBL" id="MBN9671462.1"/>
    </source>
</evidence>
<keyword evidence="1" id="KW-1133">Transmembrane helix</keyword>
<dbReference type="Proteomes" id="UP000664096">
    <property type="component" value="Unassembled WGS sequence"/>
</dbReference>
<dbReference type="EMBL" id="JAEKJZ010000002">
    <property type="protein sequence ID" value="MBN9671462.1"/>
    <property type="molecule type" value="Genomic_DNA"/>
</dbReference>
<evidence type="ECO:0000256" key="2">
    <source>
        <dbReference type="SAM" id="SignalP"/>
    </source>
</evidence>
<accession>A0A939EDZ3</accession>
<feature type="transmembrane region" description="Helical" evidence="1">
    <location>
        <begin position="175"/>
        <end position="195"/>
    </location>
</feature>
<organism evidence="3 4">
    <name type="scientific">Roseibium aggregatum</name>
    <dbReference type="NCBI Taxonomy" id="187304"/>
    <lineage>
        <taxon>Bacteria</taxon>
        <taxon>Pseudomonadati</taxon>
        <taxon>Pseudomonadota</taxon>
        <taxon>Alphaproteobacteria</taxon>
        <taxon>Hyphomicrobiales</taxon>
        <taxon>Stappiaceae</taxon>
        <taxon>Roseibium</taxon>
    </lineage>
</organism>
<name>A0A939EDZ3_9HYPH</name>
<dbReference type="RefSeq" id="WP_207141288.1">
    <property type="nucleotide sequence ID" value="NZ_JAEKJZ010000002.1"/>
</dbReference>
<gene>
    <name evidence="3" type="ORF">JF539_14025</name>
</gene>
<sequence>MNFLTRTVAAALTAFGLMTGAASAAPVINFDVAGASGGSSVSVSGFNGLFSVGSISANLASGLDSTVFSLAKGESKTFDFFTLSTDGGAGKYSVSATLAFDDPSGTGTADASGGGKAISFFGIVSLGKLFWQAGSLPDYLFTSNGSLFSVDFADGVALVLGGTATITATVTAIEVVPVPAALVLMLSGLFGLGVFSRFRGSRSAPTA</sequence>
<feature type="chain" id="PRO_5036760080" description="Secreted protein" evidence="2">
    <location>
        <begin position="25"/>
        <end position="207"/>
    </location>
</feature>
<reference evidence="3" key="1">
    <citation type="submission" date="2020-12" db="EMBL/GenBank/DDBJ databases">
        <title>Oil enriched cultivation method for isolating marine PHA-producing bacteria.</title>
        <authorList>
            <person name="Zheng W."/>
            <person name="Yu S."/>
            <person name="Huang Y."/>
        </authorList>
    </citation>
    <scope>NUCLEOTIDE SEQUENCE</scope>
    <source>
        <strain evidence="3">SY-2-12</strain>
    </source>
</reference>
<evidence type="ECO:0008006" key="5">
    <source>
        <dbReference type="Google" id="ProtNLM"/>
    </source>
</evidence>
<comment type="caution">
    <text evidence="3">The sequence shown here is derived from an EMBL/GenBank/DDBJ whole genome shotgun (WGS) entry which is preliminary data.</text>
</comment>
<feature type="signal peptide" evidence="2">
    <location>
        <begin position="1"/>
        <end position="24"/>
    </location>
</feature>
<keyword evidence="1" id="KW-0472">Membrane</keyword>